<evidence type="ECO:0000313" key="3">
    <source>
        <dbReference type="Proteomes" id="UP000733379"/>
    </source>
</evidence>
<dbReference type="PANTHER" id="PTHR43283:SF3">
    <property type="entry name" value="BETA-LACTAMASE FAMILY PROTEIN (AFU_ORTHOLOGUE AFUA_5G07500)"/>
    <property type="match status" value="1"/>
</dbReference>
<keyword evidence="3" id="KW-1185">Reference proteome</keyword>
<dbReference type="EMBL" id="JAHKNI010000031">
    <property type="protein sequence ID" value="MBU3068126.1"/>
    <property type="molecule type" value="Genomic_DNA"/>
</dbReference>
<protein>
    <submittedName>
        <fullName evidence="2">Beta-lactamase family protein</fullName>
    </submittedName>
</protein>
<organism evidence="2 3">
    <name type="scientific">Nocardia albiluteola</name>
    <dbReference type="NCBI Taxonomy" id="2842303"/>
    <lineage>
        <taxon>Bacteria</taxon>
        <taxon>Bacillati</taxon>
        <taxon>Actinomycetota</taxon>
        <taxon>Actinomycetes</taxon>
        <taxon>Mycobacteriales</taxon>
        <taxon>Nocardiaceae</taxon>
        <taxon>Nocardia</taxon>
    </lineage>
</organism>
<accession>A0ABS6BF37</accession>
<dbReference type="Gene3D" id="3.40.710.10">
    <property type="entry name" value="DD-peptidase/beta-lactamase superfamily"/>
    <property type="match status" value="1"/>
</dbReference>
<dbReference type="InterPro" id="IPR001466">
    <property type="entry name" value="Beta-lactam-related"/>
</dbReference>
<dbReference type="Pfam" id="PF00144">
    <property type="entry name" value="Beta-lactamase"/>
    <property type="match status" value="1"/>
</dbReference>
<dbReference type="RefSeq" id="WP_215924332.1">
    <property type="nucleotide sequence ID" value="NZ_JAHKNI010000031.1"/>
</dbReference>
<evidence type="ECO:0000259" key="1">
    <source>
        <dbReference type="Pfam" id="PF00144"/>
    </source>
</evidence>
<gene>
    <name evidence="2" type="ORF">KO481_42245</name>
</gene>
<dbReference type="SUPFAM" id="SSF56601">
    <property type="entry name" value="beta-lactamase/transpeptidase-like"/>
    <property type="match status" value="1"/>
</dbReference>
<reference evidence="2 3" key="1">
    <citation type="submission" date="2021-06" db="EMBL/GenBank/DDBJ databases">
        <title>Actinomycetes sequencing.</title>
        <authorList>
            <person name="Shan Q."/>
        </authorList>
    </citation>
    <scope>NUCLEOTIDE SEQUENCE [LARGE SCALE GENOMIC DNA]</scope>
    <source>
        <strain evidence="2 3">NEAU-G5</strain>
    </source>
</reference>
<comment type="caution">
    <text evidence="2">The sequence shown here is derived from an EMBL/GenBank/DDBJ whole genome shotgun (WGS) entry which is preliminary data.</text>
</comment>
<dbReference type="InterPro" id="IPR012338">
    <property type="entry name" value="Beta-lactam/transpept-like"/>
</dbReference>
<proteinExistence type="predicted"/>
<feature type="domain" description="Beta-lactamase-related" evidence="1">
    <location>
        <begin position="11"/>
        <end position="329"/>
    </location>
</feature>
<sequence length="454" mass="48210">MTFDLAAWQERLDEMCATYHIPGASLAVLTDGTIHELASGVLNSATGVAVTTDSVFLSGSTAKVYTATLIMQLADAGKLDLDAPVVQILPEFATPDADATQRITIRQLLSHTGGVTNDFNYDSGRGDDCLAKYVAAARTVPLDLPPGTAYSYGSLGYVVLGRIIEVVTGSTWDRALADMIFTPLGLQRSMTLPEQALRFRVAMGHTTGPNPEPASAWDVMPRSAGPYGRVIVSAADMVRLARMHIDGGIASDGTRLLSAEAVTAMQRRQIDTPDKWTMSADGWGLGWALYDWDGITGYGHDGSAVTQHSYLRVVPSAGVAVALLINGGEFTRLYSTLVGRLLTELAGVRMPAPFAPPANPPAVDMQALVGVYQREGVRITVDDSDGPARIRYEFIDGMKGLAPAFETTLTPVSDTVFAATGGPDGEDYTPVVFAITADGTPCVYVSMRATPKIA</sequence>
<evidence type="ECO:0000313" key="2">
    <source>
        <dbReference type="EMBL" id="MBU3068126.1"/>
    </source>
</evidence>
<dbReference type="Proteomes" id="UP000733379">
    <property type="component" value="Unassembled WGS sequence"/>
</dbReference>
<dbReference type="InterPro" id="IPR050789">
    <property type="entry name" value="Diverse_Enzym_Activities"/>
</dbReference>
<name>A0ABS6BF37_9NOCA</name>
<dbReference type="PANTHER" id="PTHR43283">
    <property type="entry name" value="BETA-LACTAMASE-RELATED"/>
    <property type="match status" value="1"/>
</dbReference>